<evidence type="ECO:0000256" key="8">
    <source>
        <dbReference type="ARBA" id="ARBA00042574"/>
    </source>
</evidence>
<dbReference type="GeneID" id="117231701"/>
<keyword evidence="13" id="KW-1185">Reference proteome</keyword>
<name>A0A6J3K1W0_9HYME</name>
<dbReference type="PANTHER" id="PTHR20961">
    <property type="entry name" value="GLYCOSYLTRANSFERASE"/>
    <property type="match status" value="1"/>
</dbReference>
<evidence type="ECO:0000256" key="11">
    <source>
        <dbReference type="SAM" id="MobiDB-lite"/>
    </source>
</evidence>
<dbReference type="Proteomes" id="UP000504631">
    <property type="component" value="Unplaced"/>
</dbReference>
<accession>A0A6J3K1W0</accession>
<dbReference type="PANTHER" id="PTHR20961:SF148">
    <property type="entry name" value="EGF DOMAIN-SPECIFIC O-LINKED N-ACETYLGLUCOSAMINE TRANSFERASE"/>
    <property type="match status" value="1"/>
</dbReference>
<dbReference type="GO" id="GO:0097363">
    <property type="term" value="F:protein O-acetylglucosaminyltransferase activity"/>
    <property type="evidence" value="ECO:0007669"/>
    <property type="project" value="UniProtKB-EC"/>
</dbReference>
<dbReference type="CTD" id="285203"/>
<feature type="compositionally biased region" description="Polar residues" evidence="11">
    <location>
        <begin position="524"/>
        <end position="538"/>
    </location>
</feature>
<dbReference type="RefSeq" id="XP_033346264.1">
    <property type="nucleotide sequence ID" value="XM_033490373.1"/>
</dbReference>
<keyword evidence="4" id="KW-0732">Signal</keyword>
<evidence type="ECO:0000256" key="4">
    <source>
        <dbReference type="ARBA" id="ARBA00022729"/>
    </source>
</evidence>
<proteinExistence type="predicted"/>
<feature type="region of interest" description="Disordered" evidence="11">
    <location>
        <begin position="520"/>
        <end position="556"/>
    </location>
</feature>
<evidence type="ECO:0000256" key="9">
    <source>
        <dbReference type="ARBA" id="ARBA00048317"/>
    </source>
</evidence>
<keyword evidence="2" id="KW-0328">Glycosyltransferase</keyword>
<keyword evidence="6" id="KW-0325">Glycoprotein</keyword>
<evidence type="ECO:0000256" key="10">
    <source>
        <dbReference type="ARBA" id="ARBA00049432"/>
    </source>
</evidence>
<evidence type="ECO:0000256" key="1">
    <source>
        <dbReference type="ARBA" id="ARBA00011970"/>
    </source>
</evidence>
<dbReference type="Pfam" id="PF04577">
    <property type="entry name" value="Glyco_transf_61"/>
    <property type="match status" value="1"/>
</dbReference>
<reference evidence="14" key="1">
    <citation type="submission" date="2025-08" db="UniProtKB">
        <authorList>
            <consortium name="RefSeq"/>
        </authorList>
    </citation>
    <scope>IDENTIFICATION</scope>
    <source>
        <tissue evidence="14">Muscle</tissue>
    </source>
</reference>
<evidence type="ECO:0000313" key="14">
    <source>
        <dbReference type="RefSeq" id="XP_033346264.1"/>
    </source>
</evidence>
<evidence type="ECO:0000259" key="12">
    <source>
        <dbReference type="Pfam" id="PF04577"/>
    </source>
</evidence>
<evidence type="ECO:0000256" key="5">
    <source>
        <dbReference type="ARBA" id="ARBA00022824"/>
    </source>
</evidence>
<gene>
    <name evidence="14" type="primary">LOC117231701</name>
</gene>
<comment type="catalytic activity">
    <reaction evidence="9">
        <text>L-seryl-[protein] + UDP-N-acetyl-alpha-D-glucosamine = 3-O-(N-acetyl-beta-D-glucosaminyl)-L-seryl-[protein] + UDP + H(+)</text>
        <dbReference type="Rhea" id="RHEA:48904"/>
        <dbReference type="Rhea" id="RHEA-COMP:9863"/>
        <dbReference type="Rhea" id="RHEA-COMP:12251"/>
        <dbReference type="ChEBI" id="CHEBI:15378"/>
        <dbReference type="ChEBI" id="CHEBI:29999"/>
        <dbReference type="ChEBI" id="CHEBI:57705"/>
        <dbReference type="ChEBI" id="CHEBI:58223"/>
        <dbReference type="ChEBI" id="CHEBI:90838"/>
        <dbReference type="EC" id="2.4.1.255"/>
    </reaction>
</comment>
<dbReference type="GO" id="GO:0005788">
    <property type="term" value="C:endoplasmic reticulum lumen"/>
    <property type="evidence" value="ECO:0007669"/>
    <property type="project" value="TreeGrafter"/>
</dbReference>
<dbReference type="InterPro" id="IPR049625">
    <property type="entry name" value="Glyco_transf_61_cat"/>
</dbReference>
<sequence>MTDNALSIKYSVTIVLVFAITQTYSNYTEIDLPPDHIKYYFNSFPTVAEECRNNTACPYKDSLDTKACWGYEPNCKAENSFSVPQCPGDHRGWVTTKKAQVETFYAQGDFGYVRDQRKEMSIFCKPLFVDDSSLECSEHMRFCRARNIMINFTDLIQRKEPIRYKMDVLKEGQIGGYCTLNEKRLQENADHISPLQSWGPELRNFRKLPRPPIVNHDCDIVIEKPTYIMKIDAINMYHHFCDFFNLYASLHVNLSHPAAFSTDNHIMIWESYSYRSAFQDAFQAFTRNPLWDLHTFRGETVCFKNLVFPLLPRMIFGLYYNTPLIYGCEKSGLFKAFGDHVLHRLRIPHHERKNQRIRVTLLSRDTQYRRILNEDELTKALKENPEYKVRKVVYNKKISFKKQLEITRNSDIFIGIHGAGLTHLMFLPDWAAVFEIYNCEDPGCYKDLARLRGVKYFTWENASMLVQQDPGTHPDGGAHAKFTNYSFDVKEFLRIVSQATDYVKNHDLFKRFISGRLQHKRTGMKNQTRTTSDVNATPKSKKVTNLKSDIQSKDEL</sequence>
<dbReference type="AlphaFoldDB" id="A0A6J3K1W0"/>
<protein>
    <recommendedName>
        <fullName evidence="7">EGF domain-specific O-linked N-acetylglucosamine transferase</fullName>
        <ecNumber evidence="1">2.4.1.255</ecNumber>
    </recommendedName>
    <alternativeName>
        <fullName evidence="8">Extracellular O-linked N-acetylglucosamine transferase</fullName>
    </alternativeName>
</protein>
<evidence type="ECO:0000256" key="3">
    <source>
        <dbReference type="ARBA" id="ARBA00022679"/>
    </source>
</evidence>
<evidence type="ECO:0000256" key="6">
    <source>
        <dbReference type="ARBA" id="ARBA00023180"/>
    </source>
</evidence>
<organism evidence="13 14">
    <name type="scientific">Bombus vosnesenskii</name>
    <dbReference type="NCBI Taxonomy" id="207650"/>
    <lineage>
        <taxon>Eukaryota</taxon>
        <taxon>Metazoa</taxon>
        <taxon>Ecdysozoa</taxon>
        <taxon>Arthropoda</taxon>
        <taxon>Hexapoda</taxon>
        <taxon>Insecta</taxon>
        <taxon>Pterygota</taxon>
        <taxon>Neoptera</taxon>
        <taxon>Endopterygota</taxon>
        <taxon>Hymenoptera</taxon>
        <taxon>Apocrita</taxon>
        <taxon>Aculeata</taxon>
        <taxon>Apoidea</taxon>
        <taxon>Anthophila</taxon>
        <taxon>Apidae</taxon>
        <taxon>Bombus</taxon>
        <taxon>Pyrobombus</taxon>
    </lineage>
</organism>
<feature type="domain" description="Glycosyltransferase 61 catalytic" evidence="12">
    <location>
        <begin position="312"/>
        <end position="433"/>
    </location>
</feature>
<keyword evidence="5" id="KW-0256">Endoplasmic reticulum</keyword>
<evidence type="ECO:0000256" key="7">
    <source>
        <dbReference type="ARBA" id="ARBA00040944"/>
    </source>
</evidence>
<evidence type="ECO:0000313" key="13">
    <source>
        <dbReference type="Proteomes" id="UP000504631"/>
    </source>
</evidence>
<dbReference type="EC" id="2.4.1.255" evidence="1"/>
<keyword evidence="3 14" id="KW-0808">Transferase</keyword>
<comment type="catalytic activity">
    <reaction evidence="10">
        <text>L-threonyl-[protein] + UDP-N-acetyl-alpha-D-glucosamine = 3-O-(N-acetyl-beta-D-glucosaminyl)-L-threonyl-[protein] + UDP + H(+)</text>
        <dbReference type="Rhea" id="RHEA:48908"/>
        <dbReference type="Rhea" id="RHEA-COMP:11060"/>
        <dbReference type="Rhea" id="RHEA-COMP:12252"/>
        <dbReference type="ChEBI" id="CHEBI:15378"/>
        <dbReference type="ChEBI" id="CHEBI:30013"/>
        <dbReference type="ChEBI" id="CHEBI:57705"/>
        <dbReference type="ChEBI" id="CHEBI:58223"/>
        <dbReference type="ChEBI" id="CHEBI:90840"/>
        <dbReference type="EC" id="2.4.1.255"/>
    </reaction>
</comment>
<evidence type="ECO:0000256" key="2">
    <source>
        <dbReference type="ARBA" id="ARBA00022676"/>
    </source>
</evidence>
<dbReference type="InterPro" id="IPR007657">
    <property type="entry name" value="Glycosyltransferase_61"/>
</dbReference>